<dbReference type="GO" id="GO:0009425">
    <property type="term" value="C:bacterial-type flagellum basal body"/>
    <property type="evidence" value="ECO:0007669"/>
    <property type="project" value="UniProtKB-SubCell"/>
</dbReference>
<evidence type="ECO:0000256" key="10">
    <source>
        <dbReference type="RuleBase" id="RU362071"/>
    </source>
</evidence>
<protein>
    <recommendedName>
        <fullName evidence="3 9">Flagellar biosynthetic protein FliR</fullName>
    </recommendedName>
</protein>
<feature type="transmembrane region" description="Helical" evidence="10">
    <location>
        <begin position="24"/>
        <end position="43"/>
    </location>
</feature>
<accession>A0A0M2URM2</accession>
<keyword evidence="12" id="KW-1185">Reference proteome</keyword>
<feature type="transmembrane region" description="Helical" evidence="10">
    <location>
        <begin position="199"/>
        <end position="225"/>
    </location>
</feature>
<feature type="transmembrane region" description="Helical" evidence="10">
    <location>
        <begin position="64"/>
        <end position="88"/>
    </location>
</feature>
<feature type="transmembrane region" description="Helical" evidence="10">
    <location>
        <begin position="174"/>
        <end position="193"/>
    </location>
</feature>
<dbReference type="PANTHER" id="PTHR30065:SF1">
    <property type="entry name" value="SURFACE PRESENTATION OF ANTIGENS PROTEIN SPAR"/>
    <property type="match status" value="1"/>
</dbReference>
<keyword evidence="11" id="KW-0282">Flagellum</keyword>
<keyword evidence="6 10" id="KW-1133">Transmembrane helix</keyword>
<dbReference type="Proteomes" id="UP000034954">
    <property type="component" value="Unassembled WGS sequence"/>
</dbReference>
<evidence type="ECO:0000256" key="5">
    <source>
        <dbReference type="ARBA" id="ARBA00022692"/>
    </source>
</evidence>
<comment type="subcellular location">
    <subcellularLocation>
        <location evidence="10">Cell membrane</location>
        <topology evidence="10">Multi-pass membrane protein</topology>
    </subcellularLocation>
    <subcellularLocation>
        <location evidence="10">Bacterial flagellum basal body</location>
    </subcellularLocation>
</comment>
<name>A0A0M2URM2_9BACT</name>
<keyword evidence="11" id="KW-0966">Cell projection</keyword>
<dbReference type="GO" id="GO:0044780">
    <property type="term" value="P:bacterial-type flagellum assembly"/>
    <property type="evidence" value="ECO:0007669"/>
    <property type="project" value="UniProtKB-UniRule"/>
</dbReference>
<evidence type="ECO:0000256" key="9">
    <source>
        <dbReference type="NCBIfam" id="TIGR01400"/>
    </source>
</evidence>
<comment type="function">
    <text evidence="1 10">Role in flagellar biosynthesis.</text>
</comment>
<dbReference type="GO" id="GO:0006605">
    <property type="term" value="P:protein targeting"/>
    <property type="evidence" value="ECO:0007669"/>
    <property type="project" value="UniProtKB-UniRule"/>
</dbReference>
<evidence type="ECO:0000256" key="2">
    <source>
        <dbReference type="ARBA" id="ARBA00009772"/>
    </source>
</evidence>
<keyword evidence="4 10" id="KW-1003">Cell membrane</keyword>
<dbReference type="EMBL" id="LAQJ01000282">
    <property type="protein sequence ID" value="KKO18290.1"/>
    <property type="molecule type" value="Genomic_DNA"/>
</dbReference>
<dbReference type="InterPro" id="IPR006303">
    <property type="entry name" value="FliR"/>
</dbReference>
<evidence type="ECO:0000256" key="7">
    <source>
        <dbReference type="ARBA" id="ARBA00023136"/>
    </source>
</evidence>
<comment type="caution">
    <text evidence="11">The sequence shown here is derived from an EMBL/GenBank/DDBJ whole genome shotgun (WGS) entry which is preliminary data.</text>
</comment>
<keyword evidence="5 10" id="KW-0812">Transmembrane</keyword>
<evidence type="ECO:0000256" key="3">
    <source>
        <dbReference type="ARBA" id="ARBA00021717"/>
    </source>
</evidence>
<dbReference type="GO" id="GO:0005886">
    <property type="term" value="C:plasma membrane"/>
    <property type="evidence" value="ECO:0007669"/>
    <property type="project" value="UniProtKB-SubCell"/>
</dbReference>
<evidence type="ECO:0000256" key="8">
    <source>
        <dbReference type="ARBA" id="ARBA00023143"/>
    </source>
</evidence>
<gene>
    <name evidence="11" type="primary">fliR</name>
    <name evidence="11" type="ORF">BROFUL_03017</name>
</gene>
<comment type="similarity">
    <text evidence="2 10">Belongs to the FliR/MopE/SpaR family.</text>
</comment>
<evidence type="ECO:0000313" key="11">
    <source>
        <dbReference type="EMBL" id="KKO18290.1"/>
    </source>
</evidence>
<keyword evidence="7 10" id="KW-0472">Membrane</keyword>
<keyword evidence="8 10" id="KW-0975">Bacterial flagellum</keyword>
<dbReference type="PANTHER" id="PTHR30065">
    <property type="entry name" value="FLAGELLAR BIOSYNTHETIC PROTEIN FLIR"/>
    <property type="match status" value="1"/>
</dbReference>
<dbReference type="InterPro" id="IPR002010">
    <property type="entry name" value="T3SS_IM_R"/>
</dbReference>
<evidence type="ECO:0000256" key="1">
    <source>
        <dbReference type="ARBA" id="ARBA00002578"/>
    </source>
</evidence>
<feature type="transmembrane region" description="Helical" evidence="10">
    <location>
        <begin position="115"/>
        <end position="135"/>
    </location>
</feature>
<dbReference type="NCBIfam" id="TIGR01400">
    <property type="entry name" value="fliR"/>
    <property type="match status" value="1"/>
</dbReference>
<organism evidence="11 12">
    <name type="scientific">Candidatus Brocadia fulgida</name>
    <dbReference type="NCBI Taxonomy" id="380242"/>
    <lineage>
        <taxon>Bacteria</taxon>
        <taxon>Pseudomonadati</taxon>
        <taxon>Planctomycetota</taxon>
        <taxon>Candidatus Brocadiia</taxon>
        <taxon>Candidatus Brocadiales</taxon>
        <taxon>Candidatus Brocadiaceae</taxon>
        <taxon>Candidatus Brocadia</taxon>
    </lineage>
</organism>
<proteinExistence type="inferred from homology"/>
<reference evidence="11 12" key="1">
    <citation type="journal article" date="2013" name="BMC Microbiol.">
        <title>Identification of the type II cytochrome c maturation pathway in anammox bacteria by comparative genomics.</title>
        <authorList>
            <person name="Ferousi C."/>
            <person name="Speth D.R."/>
            <person name="Reimann J."/>
            <person name="Op den Camp H.J."/>
            <person name="Allen J.W."/>
            <person name="Keltjens J.T."/>
            <person name="Jetten M.S."/>
        </authorList>
    </citation>
    <scope>NUCLEOTIDE SEQUENCE [LARGE SCALE GENOMIC DNA]</scope>
    <source>
        <strain evidence="11">RU1</strain>
    </source>
</reference>
<dbReference type="PRINTS" id="PR00953">
    <property type="entry name" value="TYPE3IMRPROT"/>
</dbReference>
<evidence type="ECO:0000256" key="6">
    <source>
        <dbReference type="ARBA" id="ARBA00022989"/>
    </source>
</evidence>
<dbReference type="AlphaFoldDB" id="A0A0M2URM2"/>
<evidence type="ECO:0000313" key="12">
    <source>
        <dbReference type="Proteomes" id="UP000034954"/>
    </source>
</evidence>
<evidence type="ECO:0000256" key="4">
    <source>
        <dbReference type="ARBA" id="ARBA00022475"/>
    </source>
</evidence>
<dbReference type="Pfam" id="PF01311">
    <property type="entry name" value="Bac_export_1"/>
    <property type="match status" value="1"/>
</dbReference>
<sequence length="248" mass="27174">MIVFFRVGGMLLFAPIFGNANVPLQIRIAISLMFTCILYPVVIKHSPPLPADIISYAFIVTKEIAIGAVIGFAASLIFATFTMAGYLISNQMGLDTAAIVDPSSETGEEEQSISIFYNMIAFLIFFTINGHHWFIKTTAQSFEIIPLGQFQYTTVTLTKILAAFKTFLIMGIRISAPSLVVLLLTVVVLGLMTKVAQEINVFLIAFPLKILIGFLILIVALPFVINAMKSYLTPLESSMASFLSVMRG</sequence>
<keyword evidence="11" id="KW-0969">Cilium</keyword>